<dbReference type="GO" id="GO:0003677">
    <property type="term" value="F:DNA binding"/>
    <property type="evidence" value="ECO:0007669"/>
    <property type="project" value="InterPro"/>
</dbReference>
<proteinExistence type="predicted"/>
<dbReference type="GO" id="GO:0004016">
    <property type="term" value="F:adenylate cyclase activity"/>
    <property type="evidence" value="ECO:0007669"/>
    <property type="project" value="TreeGrafter"/>
</dbReference>
<dbReference type="GO" id="GO:0006355">
    <property type="term" value="P:regulation of DNA-templated transcription"/>
    <property type="evidence" value="ECO:0007669"/>
    <property type="project" value="InterPro"/>
</dbReference>
<dbReference type="InterPro" id="IPR041664">
    <property type="entry name" value="AAA_16"/>
</dbReference>
<dbReference type="InterPro" id="IPR000792">
    <property type="entry name" value="Tscrpt_reg_LuxR_C"/>
</dbReference>
<dbReference type="EMBL" id="SMKZ01000036">
    <property type="protein sequence ID" value="TDE02457.1"/>
    <property type="molecule type" value="Genomic_DNA"/>
</dbReference>
<keyword evidence="2" id="KW-0067">ATP-binding</keyword>
<sequence>MVSPTLVGRSAELERLAAVVSSPPSVVVVDGEAGIGKTRLVTELAARPEVADQRLLVGRCHRIRESFPLGPVIEALRGVGEALAAVTLSPVAGALRPLLPELADLLPPAPEPLDDRAAERHRMFRGLVGLLESLSPAVLVLEDLHWADEQTADFVRYLLAEPPPKLSLVLTFRGEEVEPGIRALTAALPAATGRAEIVLAPLDRERTGELAAAIMDLNRVSDEFAGYLRERTSGLPFAIEELLALMRARGTLIRRGSGWARRALDELDVPAGIRDSVLERVSGLTTPARTLVEVAAVLQVPVAHGVLFATAGWTGEQGNRALEEALSAGVLAAQRGDYGFRHLLAAQAVYEAIPQPRRGELHGRAADALRVNTPVPLGQVAHHLRYAGRLEEWAVAAGRAADQAIGLGNDAEAVRLLEAVLRHAPLTPEQAGPLAVTLARSAIEALRAGEVVDLVGAVLDLDLAPEVRGELRFRLGLVLHEAGDDPKRAARLFAAAVDELDDRPDLKAWAMVMLGIPVTPDVALAEYRPWLMRALEVIPDVGDPPFEVFLLGKIAMVLVPIGDPVWRELLARIEARTGGQPRHRREVNAYWSVGAEACFAGHYDVADRLLTTGRRVADASESARLALSLRSALALLDLCRGSWTGLGDEVGVLIDELAGHPRASIDVQVVPAVLALARGELDEAHRLLGDLVDQIEELGGFDVLPLPVTALIRLALARDDVALAAATADRLLAVVEPKGVWAAGVRALPAAVEALVAAGRGAEAAIVVDRYEAAVAGLDTPLAVPAFHHARGILQAGDPASAARELTVAADHYAALSCPYEAAQARERAGLALLEADRADDAGGALRAALAGFRELGASWDAGRVAQAARQHGVTVPVHHRGGRPSYGAELSPREREVAELAAAGRTNKEIAADLYLSVNTVARHITAAMRKLGVTSRVAIIHRLRDEAGQVETGGQQN</sequence>
<name>A0A4R5CSD5_9ACTN</name>
<dbReference type="SMART" id="SM00421">
    <property type="entry name" value="HTH_LUXR"/>
    <property type="match status" value="1"/>
</dbReference>
<dbReference type="PROSITE" id="PS00622">
    <property type="entry name" value="HTH_LUXR_1"/>
    <property type="match status" value="1"/>
</dbReference>
<feature type="domain" description="HTH luxR-type" evidence="3">
    <location>
        <begin position="884"/>
        <end position="949"/>
    </location>
</feature>
<dbReference type="PANTHER" id="PTHR16305:SF35">
    <property type="entry name" value="TRANSCRIPTIONAL ACTIVATOR DOMAIN"/>
    <property type="match status" value="1"/>
</dbReference>
<dbReference type="PANTHER" id="PTHR16305">
    <property type="entry name" value="TESTICULAR SOLUBLE ADENYLYL CYCLASE"/>
    <property type="match status" value="1"/>
</dbReference>
<keyword evidence="5" id="KW-1185">Reference proteome</keyword>
<dbReference type="SUPFAM" id="SSF52540">
    <property type="entry name" value="P-loop containing nucleoside triphosphate hydrolases"/>
    <property type="match status" value="1"/>
</dbReference>
<protein>
    <submittedName>
        <fullName evidence="4">LuxR family transcriptional regulator</fullName>
    </submittedName>
</protein>
<dbReference type="CDD" id="cd06170">
    <property type="entry name" value="LuxR_C_like"/>
    <property type="match status" value="1"/>
</dbReference>
<gene>
    <name evidence="4" type="ORF">E1269_21795</name>
</gene>
<evidence type="ECO:0000256" key="1">
    <source>
        <dbReference type="ARBA" id="ARBA00022741"/>
    </source>
</evidence>
<dbReference type="PROSITE" id="PS50043">
    <property type="entry name" value="HTH_LUXR_2"/>
    <property type="match status" value="1"/>
</dbReference>
<dbReference type="Gene3D" id="3.40.50.300">
    <property type="entry name" value="P-loop containing nucleotide triphosphate hydrolases"/>
    <property type="match status" value="1"/>
</dbReference>
<evidence type="ECO:0000259" key="3">
    <source>
        <dbReference type="PROSITE" id="PS50043"/>
    </source>
</evidence>
<evidence type="ECO:0000313" key="4">
    <source>
        <dbReference type="EMBL" id="TDE02457.1"/>
    </source>
</evidence>
<dbReference type="Pfam" id="PF00196">
    <property type="entry name" value="GerE"/>
    <property type="match status" value="1"/>
</dbReference>
<comment type="caution">
    <text evidence="4">The sequence shown here is derived from an EMBL/GenBank/DDBJ whole genome shotgun (WGS) entry which is preliminary data.</text>
</comment>
<dbReference type="GO" id="GO:0005737">
    <property type="term" value="C:cytoplasm"/>
    <property type="evidence" value="ECO:0007669"/>
    <property type="project" value="TreeGrafter"/>
</dbReference>
<reference evidence="4 5" key="1">
    <citation type="submission" date="2019-03" db="EMBL/GenBank/DDBJ databases">
        <title>Draft genome sequences of novel Actinobacteria.</title>
        <authorList>
            <person name="Sahin N."/>
            <person name="Ay H."/>
            <person name="Saygin H."/>
        </authorList>
    </citation>
    <scope>NUCLEOTIDE SEQUENCE [LARGE SCALE GENOMIC DNA]</scope>
    <source>
        <strain evidence="4 5">5K138</strain>
    </source>
</reference>
<dbReference type="Proteomes" id="UP000294739">
    <property type="component" value="Unassembled WGS sequence"/>
</dbReference>
<dbReference type="GO" id="GO:0005524">
    <property type="term" value="F:ATP binding"/>
    <property type="evidence" value="ECO:0007669"/>
    <property type="project" value="UniProtKB-KW"/>
</dbReference>
<organism evidence="4 5">
    <name type="scientific">Jiangella asiatica</name>
    <dbReference type="NCBI Taxonomy" id="2530372"/>
    <lineage>
        <taxon>Bacteria</taxon>
        <taxon>Bacillati</taxon>
        <taxon>Actinomycetota</taxon>
        <taxon>Actinomycetes</taxon>
        <taxon>Jiangellales</taxon>
        <taxon>Jiangellaceae</taxon>
        <taxon>Jiangella</taxon>
    </lineage>
</organism>
<dbReference type="Pfam" id="PF13191">
    <property type="entry name" value="AAA_16"/>
    <property type="match status" value="1"/>
</dbReference>
<accession>A0A4R5CSD5</accession>
<evidence type="ECO:0000256" key="2">
    <source>
        <dbReference type="ARBA" id="ARBA00022840"/>
    </source>
</evidence>
<dbReference type="InterPro" id="IPR016032">
    <property type="entry name" value="Sig_transdc_resp-reg_C-effctor"/>
</dbReference>
<keyword evidence="1" id="KW-0547">Nucleotide-binding</keyword>
<dbReference type="SUPFAM" id="SSF46894">
    <property type="entry name" value="C-terminal effector domain of the bipartite response regulators"/>
    <property type="match status" value="1"/>
</dbReference>
<dbReference type="OrthoDB" id="5476461at2"/>
<dbReference type="InterPro" id="IPR036388">
    <property type="entry name" value="WH-like_DNA-bd_sf"/>
</dbReference>
<dbReference type="InterPro" id="IPR027417">
    <property type="entry name" value="P-loop_NTPase"/>
</dbReference>
<dbReference type="AlphaFoldDB" id="A0A4R5CSD5"/>
<evidence type="ECO:0000313" key="5">
    <source>
        <dbReference type="Proteomes" id="UP000294739"/>
    </source>
</evidence>
<dbReference type="Gene3D" id="1.10.10.10">
    <property type="entry name" value="Winged helix-like DNA-binding domain superfamily/Winged helix DNA-binding domain"/>
    <property type="match status" value="1"/>
</dbReference>
<dbReference type="InParanoid" id="A0A4R5CSD5"/>
<dbReference type="PRINTS" id="PR00038">
    <property type="entry name" value="HTHLUXR"/>
</dbReference>